<reference evidence="1 2" key="1">
    <citation type="submission" date="2014-07" db="EMBL/GenBank/DDBJ databases">
        <title>Draft genome sequence of Thalassospira xiamenensis IB13.</title>
        <authorList>
            <person name="Lai Q."/>
            <person name="Shao Z."/>
        </authorList>
    </citation>
    <scope>NUCLEOTIDE SEQUENCE [LARGE SCALE GENOMIC DNA]</scope>
    <source>
        <strain evidence="1 2">IB13</strain>
    </source>
</reference>
<proteinExistence type="predicted"/>
<dbReference type="AlphaFoldDB" id="A0A367XC34"/>
<organism evidence="1 2">
    <name type="scientific">Thalassospira xiamenensis</name>
    <dbReference type="NCBI Taxonomy" id="220697"/>
    <lineage>
        <taxon>Bacteria</taxon>
        <taxon>Pseudomonadati</taxon>
        <taxon>Pseudomonadota</taxon>
        <taxon>Alphaproteobacteria</taxon>
        <taxon>Rhodospirillales</taxon>
        <taxon>Thalassospiraceae</taxon>
        <taxon>Thalassospira</taxon>
    </lineage>
</organism>
<gene>
    <name evidence="1" type="ORF">TH44_09530</name>
</gene>
<dbReference type="EMBL" id="JPWJ01000004">
    <property type="protein sequence ID" value="RCK50999.1"/>
    <property type="molecule type" value="Genomic_DNA"/>
</dbReference>
<comment type="caution">
    <text evidence="1">The sequence shown here is derived from an EMBL/GenBank/DDBJ whole genome shotgun (WGS) entry which is preliminary data.</text>
</comment>
<dbReference type="Proteomes" id="UP000252266">
    <property type="component" value="Unassembled WGS sequence"/>
</dbReference>
<protein>
    <submittedName>
        <fullName evidence="1">Uncharacterized protein</fullName>
    </submittedName>
</protein>
<name>A0A367XC34_9PROT</name>
<accession>A0A367XC34</accession>
<evidence type="ECO:0000313" key="2">
    <source>
        <dbReference type="Proteomes" id="UP000252266"/>
    </source>
</evidence>
<sequence>MPKRVPLSWTYFSESTETGAFCGRLQDATDIIYMATHANRQSRYIAPRNKVLFSTFGKSVTLRATKRRKVA</sequence>
<evidence type="ECO:0000313" key="1">
    <source>
        <dbReference type="EMBL" id="RCK50999.1"/>
    </source>
</evidence>